<dbReference type="EMBL" id="JBHUEN010000043">
    <property type="protein sequence ID" value="MFD1883128.1"/>
    <property type="molecule type" value="Genomic_DNA"/>
</dbReference>
<dbReference type="EC" id="3.2.2.9" evidence="2"/>
<dbReference type="GO" id="GO:0008930">
    <property type="term" value="F:methylthioadenosine nucleosidase activity"/>
    <property type="evidence" value="ECO:0007669"/>
    <property type="project" value="UniProtKB-EC"/>
</dbReference>
<proteinExistence type="predicted"/>
<feature type="domain" description="Nucleoside phosphorylase" evidence="1">
    <location>
        <begin position="32"/>
        <end position="177"/>
    </location>
</feature>
<dbReference type="Proteomes" id="UP001597213">
    <property type="component" value="Unassembled WGS sequence"/>
</dbReference>
<comment type="caution">
    <text evidence="2">The sequence shown here is derived from an EMBL/GenBank/DDBJ whole genome shotgun (WGS) entry which is preliminary data.</text>
</comment>
<dbReference type="SUPFAM" id="SSF53167">
    <property type="entry name" value="Purine and uridine phosphorylases"/>
    <property type="match status" value="1"/>
</dbReference>
<dbReference type="InterPro" id="IPR010050">
    <property type="entry name" value="MTA_SAH_nuc_hyp"/>
</dbReference>
<keyword evidence="3" id="KW-1185">Reference proteome</keyword>
<dbReference type="EC" id="3.2.2.16" evidence="2"/>
<evidence type="ECO:0000313" key="2">
    <source>
        <dbReference type="EMBL" id="MFD1883128.1"/>
    </source>
</evidence>
<dbReference type="InterPro" id="IPR035994">
    <property type="entry name" value="Nucleoside_phosphorylase_sf"/>
</dbReference>
<reference evidence="3" key="1">
    <citation type="journal article" date="2019" name="Int. J. Syst. Evol. Microbiol.">
        <title>The Global Catalogue of Microorganisms (GCM) 10K type strain sequencing project: providing services to taxonomists for standard genome sequencing and annotation.</title>
        <authorList>
            <consortium name="The Broad Institute Genomics Platform"/>
            <consortium name="The Broad Institute Genome Sequencing Center for Infectious Disease"/>
            <person name="Wu L."/>
            <person name="Ma J."/>
        </authorList>
    </citation>
    <scope>NUCLEOTIDE SEQUENCE [LARGE SCALE GENOMIC DNA]</scope>
    <source>
        <strain evidence="3">CCUG 56029</strain>
    </source>
</reference>
<evidence type="ECO:0000313" key="3">
    <source>
        <dbReference type="Proteomes" id="UP001597213"/>
    </source>
</evidence>
<name>A0ABW4RC11_9RHOB</name>
<accession>A0ABW4RC11</accession>
<dbReference type="RefSeq" id="WP_379144195.1">
    <property type="nucleotide sequence ID" value="NZ_JBHUEN010000043.1"/>
</dbReference>
<organism evidence="2 3">
    <name type="scientific">Paracoccus pacificus</name>
    <dbReference type="NCBI Taxonomy" id="1463598"/>
    <lineage>
        <taxon>Bacteria</taxon>
        <taxon>Pseudomonadati</taxon>
        <taxon>Pseudomonadota</taxon>
        <taxon>Alphaproteobacteria</taxon>
        <taxon>Rhodobacterales</taxon>
        <taxon>Paracoccaceae</taxon>
        <taxon>Paracoccus</taxon>
    </lineage>
</organism>
<keyword evidence="2" id="KW-0378">Hydrolase</keyword>
<dbReference type="Pfam" id="PF01048">
    <property type="entry name" value="PNP_UDP_1"/>
    <property type="match status" value="1"/>
</dbReference>
<sequence length="219" mass="23025">MPSNVSPERIAGHDVLFVMAAEAEYGPALRARISPLMTGVGPVESAVVLAAYLARIKNLPDLVVSLGSAGSARLPQGAVFQAGSVAYRDMDASALGFPRGQTPFLDLPPVVHLPLRLPDVPVASLSTGADIVSGPAAYARIAEDMVDMESWAVLRACQHFRLPMIGLRGISDGAAELSHIGDWTQYLHHIDQRLAATLDGLEDGLRGGMLSASATPRPA</sequence>
<protein>
    <submittedName>
        <fullName evidence="2">5'-methylthioadenosine/S-adenosylhomocysteine nucleosidase</fullName>
        <ecNumber evidence="2">3.2.2.16</ecNumber>
        <ecNumber evidence="2">3.2.2.9</ecNumber>
    </submittedName>
</protein>
<gene>
    <name evidence="2" type="ORF">ACFSCT_15520</name>
</gene>
<keyword evidence="2" id="KW-0326">Glycosidase</keyword>
<dbReference type="InterPro" id="IPR000845">
    <property type="entry name" value="Nucleoside_phosphorylase_d"/>
</dbReference>
<dbReference type="Gene3D" id="3.40.50.1580">
    <property type="entry name" value="Nucleoside phosphorylase domain"/>
    <property type="match status" value="1"/>
</dbReference>
<dbReference type="NCBIfam" id="TIGR01705">
    <property type="entry name" value="MTA_SAH-nuc-hyp"/>
    <property type="match status" value="1"/>
</dbReference>
<dbReference type="GO" id="GO:0008782">
    <property type="term" value="F:adenosylhomocysteine nucleosidase activity"/>
    <property type="evidence" value="ECO:0007669"/>
    <property type="project" value="UniProtKB-EC"/>
</dbReference>
<evidence type="ECO:0000259" key="1">
    <source>
        <dbReference type="Pfam" id="PF01048"/>
    </source>
</evidence>